<protein>
    <submittedName>
        <fullName evidence="1">Uncharacterized protein</fullName>
    </submittedName>
</protein>
<sequence length="135" mass="15359">MTLTPLATNYPHKMQLYLSLTRMHHIRSASKFRRLKAFAESAKVSGFAKKGRPGVLVYDGEKDEIRTFLSNARSLRYLDFHHVDTVPLPEDTKTRIANGRIGLQDAEDMGELVKILDSVGMKHWFRQNMGMAKGP</sequence>
<dbReference type="EMBL" id="JABXXO010000007">
    <property type="protein sequence ID" value="KAF7773414.1"/>
    <property type="molecule type" value="Genomic_DNA"/>
</dbReference>
<reference evidence="1 2" key="1">
    <citation type="journal article" name="Sci. Rep.">
        <title>Telomere-to-telomere assembled and centromere annotated genomes of the two main subspecies of the button mushroom Agaricus bisporus reveal especially polymorphic chromosome ends.</title>
        <authorList>
            <person name="Sonnenberg A.S.M."/>
            <person name="Sedaghat-Telgerd N."/>
            <person name="Lavrijssen B."/>
            <person name="Ohm R.A."/>
            <person name="Hendrickx P.M."/>
            <person name="Scholtmeijer K."/>
            <person name="Baars J.J.P."/>
            <person name="van Peer A."/>
        </authorList>
    </citation>
    <scope>NUCLEOTIDE SEQUENCE [LARGE SCALE GENOMIC DNA]</scope>
    <source>
        <strain evidence="1 2">H119_p4</strain>
    </source>
</reference>
<gene>
    <name evidence="1" type="ORF">Agabi119p4_5581</name>
</gene>
<name>A0A8H7KGP1_AGABI</name>
<organism evidence="1 2">
    <name type="scientific">Agaricus bisporus var. burnettii</name>
    <dbReference type="NCBI Taxonomy" id="192524"/>
    <lineage>
        <taxon>Eukaryota</taxon>
        <taxon>Fungi</taxon>
        <taxon>Dikarya</taxon>
        <taxon>Basidiomycota</taxon>
        <taxon>Agaricomycotina</taxon>
        <taxon>Agaricomycetes</taxon>
        <taxon>Agaricomycetidae</taxon>
        <taxon>Agaricales</taxon>
        <taxon>Agaricineae</taxon>
        <taxon>Agaricaceae</taxon>
        <taxon>Agaricus</taxon>
    </lineage>
</organism>
<proteinExistence type="predicted"/>
<accession>A0A8H7KGP1</accession>
<dbReference type="AlphaFoldDB" id="A0A8H7KGP1"/>
<dbReference type="Proteomes" id="UP000629468">
    <property type="component" value="Unassembled WGS sequence"/>
</dbReference>
<evidence type="ECO:0000313" key="2">
    <source>
        <dbReference type="Proteomes" id="UP000629468"/>
    </source>
</evidence>
<evidence type="ECO:0000313" key="1">
    <source>
        <dbReference type="EMBL" id="KAF7773414.1"/>
    </source>
</evidence>
<comment type="caution">
    <text evidence="1">The sequence shown here is derived from an EMBL/GenBank/DDBJ whole genome shotgun (WGS) entry which is preliminary data.</text>
</comment>